<name>A0AAV8TYA1_9ROSI</name>
<evidence type="ECO:0000313" key="1">
    <source>
        <dbReference type="EMBL" id="KAJ8771113.1"/>
    </source>
</evidence>
<protein>
    <submittedName>
        <fullName evidence="1">Uncharacterized protein</fullName>
    </submittedName>
</protein>
<dbReference type="EMBL" id="JAIWQS010000003">
    <property type="protein sequence ID" value="KAJ8771113.1"/>
    <property type="molecule type" value="Genomic_DNA"/>
</dbReference>
<dbReference type="Gene3D" id="2.40.70.10">
    <property type="entry name" value="Acid Proteases"/>
    <property type="match status" value="1"/>
</dbReference>
<reference evidence="1 2" key="1">
    <citation type="submission" date="2021-09" db="EMBL/GenBank/DDBJ databases">
        <title>Genomic insights and catalytic innovation underlie evolution of tropane alkaloids biosynthesis.</title>
        <authorList>
            <person name="Wang Y.-J."/>
            <person name="Tian T."/>
            <person name="Huang J.-P."/>
            <person name="Huang S.-X."/>
        </authorList>
    </citation>
    <scope>NUCLEOTIDE SEQUENCE [LARGE SCALE GENOMIC DNA]</scope>
    <source>
        <strain evidence="1">KIB-2018</strain>
        <tissue evidence="1">Leaf</tissue>
    </source>
</reference>
<dbReference type="CDD" id="cd00303">
    <property type="entry name" value="retropepsin_like"/>
    <property type="match status" value="1"/>
</dbReference>
<dbReference type="Proteomes" id="UP001159364">
    <property type="component" value="Linkage Group LG03"/>
</dbReference>
<dbReference type="PANTHER" id="PTHR33067:SF9">
    <property type="entry name" value="RNA-DIRECTED DNA POLYMERASE"/>
    <property type="match status" value="1"/>
</dbReference>
<comment type="caution">
    <text evidence="1">The sequence shown here is derived from an EMBL/GenBank/DDBJ whole genome shotgun (WGS) entry which is preliminary data.</text>
</comment>
<evidence type="ECO:0000313" key="2">
    <source>
        <dbReference type="Proteomes" id="UP001159364"/>
    </source>
</evidence>
<accession>A0AAV8TYA1</accession>
<dbReference type="AlphaFoldDB" id="A0AAV8TYA1"/>
<gene>
    <name evidence="1" type="ORF">K2173_023438</name>
</gene>
<proteinExistence type="predicted"/>
<keyword evidence="2" id="KW-1185">Reference proteome</keyword>
<organism evidence="1 2">
    <name type="scientific">Erythroxylum novogranatense</name>
    <dbReference type="NCBI Taxonomy" id="1862640"/>
    <lineage>
        <taxon>Eukaryota</taxon>
        <taxon>Viridiplantae</taxon>
        <taxon>Streptophyta</taxon>
        <taxon>Embryophyta</taxon>
        <taxon>Tracheophyta</taxon>
        <taxon>Spermatophyta</taxon>
        <taxon>Magnoliopsida</taxon>
        <taxon>eudicotyledons</taxon>
        <taxon>Gunneridae</taxon>
        <taxon>Pentapetalae</taxon>
        <taxon>rosids</taxon>
        <taxon>fabids</taxon>
        <taxon>Malpighiales</taxon>
        <taxon>Erythroxylaceae</taxon>
        <taxon>Erythroxylum</taxon>
    </lineage>
</organism>
<sequence>MALNHQQYSVRDSRNVNEVGAMMAQTKSMESLESKVDSLEHRITSQLSSITTELKHPNVHRPSSSIESVAPSCESCGSVMHISMSVRKQALTVQPRPPKEDTNRLTHGMMALMKEERTSTKKSIQRHREPHPTDSAKNAARFSALEKRMEQWETKVENMSAYVTQLSNNLSDNQARAVDPFLQHGNKPKSLNAIELRSGKKVHFDILKKKNAIKKLRLKKRLKKGNNWESIIGFGAAINLADRSFRHPVGIIEDILVQVKGLVFPADFYVLDMTSEVVQDTSLILGRPFLRTASTMINMKEGKITMEVGDQHVSFNMYEAMKL</sequence>
<dbReference type="PANTHER" id="PTHR33067">
    <property type="entry name" value="RNA-DIRECTED DNA POLYMERASE-RELATED"/>
    <property type="match status" value="1"/>
</dbReference>
<dbReference type="InterPro" id="IPR021109">
    <property type="entry name" value="Peptidase_aspartic_dom_sf"/>
</dbReference>